<dbReference type="Gene3D" id="3.40.630.30">
    <property type="match status" value="1"/>
</dbReference>
<dbReference type="Pfam" id="PF00583">
    <property type="entry name" value="Acetyltransf_1"/>
    <property type="match status" value="1"/>
</dbReference>
<reference evidence="2 3" key="1">
    <citation type="submission" date="2024-02" db="EMBL/GenBank/DDBJ databases">
        <title>The whole genome sequence of five bacterial samples isolated from Abu Dhabi Sabkha-shore region.</title>
        <authorList>
            <person name="Sudalaimuthuasari N."/>
            <person name="Sarfraz B."/>
            <person name="Tuyisabe J.D."/>
            <person name="Mugisha Ntwali L.D.M."/>
            <person name="Ali A.I.A.A."/>
            <person name="Almansoori S.Z.A."/>
            <person name="Alajami H.S.A."/>
            <person name="Almeqbaali A.A.S."/>
            <person name="Kundu B."/>
            <person name="Saeed E.E."/>
            <person name="Sukumarinath V."/>
            <person name="Mishra A.K."/>
            <person name="Hazzouri K.M."/>
            <person name="Almaskari R."/>
            <person name="Sharma A.K."/>
            <person name="Amiri K.M.A."/>
        </authorList>
    </citation>
    <scope>NUCLEOTIDE SEQUENCE [LARGE SCALE GENOMIC DNA]</scope>
    <source>
        <strain evidence="3">kcgeb_sd</strain>
    </source>
</reference>
<protein>
    <submittedName>
        <fullName evidence="2">GNAT family N-acetyltransferase</fullName>
    </submittedName>
</protein>
<proteinExistence type="predicted"/>
<organism evidence="2 3">
    <name type="scientific">Pelagerythrobacter marensis</name>
    <dbReference type="NCBI Taxonomy" id="543877"/>
    <lineage>
        <taxon>Bacteria</taxon>
        <taxon>Pseudomonadati</taxon>
        <taxon>Pseudomonadota</taxon>
        <taxon>Alphaproteobacteria</taxon>
        <taxon>Sphingomonadales</taxon>
        <taxon>Erythrobacteraceae</taxon>
        <taxon>Pelagerythrobacter</taxon>
    </lineage>
</organism>
<dbReference type="InterPro" id="IPR016181">
    <property type="entry name" value="Acyl_CoA_acyltransferase"/>
</dbReference>
<keyword evidence="3" id="KW-1185">Reference proteome</keyword>
<dbReference type="PROSITE" id="PS51186">
    <property type="entry name" value="GNAT"/>
    <property type="match status" value="1"/>
</dbReference>
<dbReference type="PANTHER" id="PTHR43138:SF1">
    <property type="entry name" value="N-ACETYLTRANSFERASE ACA1"/>
    <property type="match status" value="1"/>
</dbReference>
<dbReference type="PANTHER" id="PTHR43138">
    <property type="entry name" value="ACETYLTRANSFERASE, GNAT FAMILY"/>
    <property type="match status" value="1"/>
</dbReference>
<evidence type="ECO:0000259" key="1">
    <source>
        <dbReference type="PROSITE" id="PS51186"/>
    </source>
</evidence>
<accession>A0ABZ2D6R4</accession>
<evidence type="ECO:0000313" key="2">
    <source>
        <dbReference type="EMBL" id="WWA48682.1"/>
    </source>
</evidence>
<name>A0ABZ2D6R4_9SPHN</name>
<evidence type="ECO:0000313" key="3">
    <source>
        <dbReference type="Proteomes" id="UP001335183"/>
    </source>
</evidence>
<dbReference type="Proteomes" id="UP001335183">
    <property type="component" value="Chromosome"/>
</dbReference>
<dbReference type="SUPFAM" id="SSF55729">
    <property type="entry name" value="Acyl-CoA N-acyltransferases (Nat)"/>
    <property type="match status" value="1"/>
</dbReference>
<sequence length="158" mass="17426">MRPAGPGDHDAIWSILEPVIRASETYAFDRDMSREAALAYWTGGRTRAFVADEGGRILGTYYIRPNQAGGGSHVCNCGYVTAADAAGRGIARLMCRHSLDHARGQGFRAMQFNFVVGSNERAVQLWQSMGFDIVGRLPQAFDHPRLGYIDALVMFRTL</sequence>
<dbReference type="EMBL" id="CP144918">
    <property type="protein sequence ID" value="WWA48682.1"/>
    <property type="molecule type" value="Genomic_DNA"/>
</dbReference>
<feature type="domain" description="N-acetyltransferase" evidence="1">
    <location>
        <begin position="1"/>
        <end position="158"/>
    </location>
</feature>
<dbReference type="InterPro" id="IPR000182">
    <property type="entry name" value="GNAT_dom"/>
</dbReference>
<dbReference type="CDD" id="cd04301">
    <property type="entry name" value="NAT_SF"/>
    <property type="match status" value="1"/>
</dbReference>
<dbReference type="InterPro" id="IPR052742">
    <property type="entry name" value="Mito_N-acetyltransferase"/>
</dbReference>
<gene>
    <name evidence="2" type="ORF">V5F89_10735</name>
</gene>